<keyword evidence="3" id="KW-1185">Reference proteome</keyword>
<dbReference type="GO" id="GO:0005525">
    <property type="term" value="F:GTP binding"/>
    <property type="evidence" value="ECO:0007669"/>
    <property type="project" value="TreeGrafter"/>
</dbReference>
<dbReference type="PANTHER" id="PTHR34932:SF1">
    <property type="entry name" value="TRPL TRANSLOCATION DEFECT PROTEIN 14"/>
    <property type="match status" value="1"/>
</dbReference>
<dbReference type="Proteomes" id="UP001249851">
    <property type="component" value="Unassembled WGS sequence"/>
</dbReference>
<name>A0AAD9VI33_ACRCE</name>
<dbReference type="InterPro" id="IPR038727">
    <property type="entry name" value="NadR/Ttd14_AAA_dom"/>
</dbReference>
<proteinExistence type="predicted"/>
<protein>
    <submittedName>
        <fullName evidence="2">TRPL translocation defect protein 14</fullName>
    </submittedName>
</protein>
<evidence type="ECO:0000259" key="1">
    <source>
        <dbReference type="Pfam" id="PF13521"/>
    </source>
</evidence>
<comment type="caution">
    <text evidence="2">The sequence shown here is derived from an EMBL/GenBank/DDBJ whole genome shotgun (WGS) entry which is preliminary data.</text>
</comment>
<dbReference type="PANTHER" id="PTHR34932">
    <property type="entry name" value="TRPL TRANSLOCATION DEFECT PROTEIN 14"/>
    <property type="match status" value="1"/>
</dbReference>
<reference evidence="2" key="2">
    <citation type="journal article" date="2023" name="Science">
        <title>Genomic signatures of disease resistance in endangered staghorn corals.</title>
        <authorList>
            <person name="Vollmer S.V."/>
            <person name="Selwyn J.D."/>
            <person name="Despard B.A."/>
            <person name="Roesel C.L."/>
        </authorList>
    </citation>
    <scope>NUCLEOTIDE SEQUENCE</scope>
    <source>
        <strain evidence="2">K2</strain>
    </source>
</reference>
<sequence length="397" mass="45524">MMYSNVDVNGLSGCVDGKKERRIYKVVLTGGPCAGKTTVQAMMSTFFENIGWKVYRVPEAATLLLGGGVKFADLDENDVNTFQENLLKTLLQLEKTYFDMAATSKKDTLVISDRGAMDPSSYMKAEQWQTLLDNNNWNNVSLRDARYDQVIHLVTAAQGAEDFYTLANNHSRSEPVEEARKLDKVTQQSWVGHPYVDVIDNSTDFQKKVRRAIDAVCNKMGLNMGDRLSPESIKRKFLVSTLPDDKVFPVFQDFDVVHDYLSTSNPKMQARLRKRGQNGKLGQYTYMHTLRNETKFNGQIVEVRTSLSVKDYDMLYSQLDLTRQSVHKTRRCFVWNNQYFQLDIYKEPCHPRCKGLLILETYTTNTSHSMETPDFLDNVKEVTGDPLFSMFHLSRKD</sequence>
<evidence type="ECO:0000313" key="2">
    <source>
        <dbReference type="EMBL" id="KAK2574517.1"/>
    </source>
</evidence>
<dbReference type="SUPFAM" id="SSF55154">
    <property type="entry name" value="CYTH-like phosphatases"/>
    <property type="match status" value="1"/>
</dbReference>
<dbReference type="GO" id="GO:0070300">
    <property type="term" value="F:phosphatidic acid binding"/>
    <property type="evidence" value="ECO:0007669"/>
    <property type="project" value="TreeGrafter"/>
</dbReference>
<evidence type="ECO:0000313" key="3">
    <source>
        <dbReference type="Proteomes" id="UP001249851"/>
    </source>
</evidence>
<dbReference type="AlphaFoldDB" id="A0AAD9VI33"/>
<dbReference type="EMBL" id="JARQWQ010000001">
    <property type="protein sequence ID" value="KAK2574517.1"/>
    <property type="molecule type" value="Genomic_DNA"/>
</dbReference>
<accession>A0AAD9VI33</accession>
<feature type="domain" description="NadR/Ttd14 AAA" evidence="1">
    <location>
        <begin position="25"/>
        <end position="207"/>
    </location>
</feature>
<organism evidence="2 3">
    <name type="scientific">Acropora cervicornis</name>
    <name type="common">Staghorn coral</name>
    <dbReference type="NCBI Taxonomy" id="6130"/>
    <lineage>
        <taxon>Eukaryota</taxon>
        <taxon>Metazoa</taxon>
        <taxon>Cnidaria</taxon>
        <taxon>Anthozoa</taxon>
        <taxon>Hexacorallia</taxon>
        <taxon>Scleractinia</taxon>
        <taxon>Astrocoeniina</taxon>
        <taxon>Acroporidae</taxon>
        <taxon>Acropora</taxon>
    </lineage>
</organism>
<reference evidence="2" key="1">
    <citation type="journal article" date="2023" name="G3 (Bethesda)">
        <title>Whole genome assembly and annotation of the endangered Caribbean coral Acropora cervicornis.</title>
        <authorList>
            <person name="Selwyn J.D."/>
            <person name="Vollmer S.V."/>
        </authorList>
    </citation>
    <scope>NUCLEOTIDE SEQUENCE</scope>
    <source>
        <strain evidence="2">K2</strain>
    </source>
</reference>
<dbReference type="Gene3D" id="2.40.320.10">
    <property type="entry name" value="Hypothetical Protein Pfu-838710-001"/>
    <property type="match status" value="1"/>
</dbReference>
<dbReference type="Pfam" id="PF13521">
    <property type="entry name" value="AAA_28"/>
    <property type="match status" value="1"/>
</dbReference>
<dbReference type="InterPro" id="IPR053227">
    <property type="entry name" value="TRPL-trafficking_regulator"/>
</dbReference>
<gene>
    <name evidence="2" type="ORF">P5673_000696</name>
</gene>
<dbReference type="InterPro" id="IPR033469">
    <property type="entry name" value="CYTH-like_dom_sf"/>
</dbReference>
<dbReference type="Gene3D" id="3.40.50.300">
    <property type="entry name" value="P-loop containing nucleotide triphosphate hydrolases"/>
    <property type="match status" value="1"/>
</dbReference>
<dbReference type="InterPro" id="IPR027417">
    <property type="entry name" value="P-loop_NTPase"/>
</dbReference>
<dbReference type="SUPFAM" id="SSF52540">
    <property type="entry name" value="P-loop containing nucleoside triphosphate hydrolases"/>
    <property type="match status" value="1"/>
</dbReference>
<dbReference type="GO" id="GO:0035091">
    <property type="term" value="F:phosphatidylinositol binding"/>
    <property type="evidence" value="ECO:0007669"/>
    <property type="project" value="TreeGrafter"/>
</dbReference>